<evidence type="ECO:0000313" key="2">
    <source>
        <dbReference type="EMBL" id="MCW6036555.1"/>
    </source>
</evidence>
<feature type="chain" id="PRO_5047530153" evidence="1">
    <location>
        <begin position="22"/>
        <end position="173"/>
    </location>
</feature>
<keyword evidence="3" id="KW-1185">Reference proteome</keyword>
<reference evidence="2 3" key="1">
    <citation type="submission" date="2021-08" db="EMBL/GenBank/DDBJ databases">
        <title>Draft genome sequence of Spirulina subsalsa with high tolerance to salinity and hype-accumulation of phycocyanin.</title>
        <authorList>
            <person name="Pei H."/>
            <person name="Jiang L."/>
        </authorList>
    </citation>
    <scope>NUCLEOTIDE SEQUENCE [LARGE SCALE GENOMIC DNA]</scope>
    <source>
        <strain evidence="2 3">FACHB-351</strain>
    </source>
</reference>
<sequence>MNVLCFLAIATLCLNPVAVSLSPVTIEVSSPPAQTYADSAFSQGYDLGYTLGLHQGELDRSHQLDYDPTILGIGDILEGETDQRAIAGYKAGFLAGFHDGFYNHANLTSNEVEEFEDGYNRGYQMGLKEGRSAQTQGLEYQPNPPSSVVWLPQYLSGYLVGYWQGFEQGWENP</sequence>
<comment type="caution">
    <text evidence="2">The sequence shown here is derived from an EMBL/GenBank/DDBJ whole genome shotgun (WGS) entry which is preliminary data.</text>
</comment>
<evidence type="ECO:0000256" key="1">
    <source>
        <dbReference type="SAM" id="SignalP"/>
    </source>
</evidence>
<gene>
    <name evidence="2" type="ORF">K4A83_09810</name>
</gene>
<protein>
    <submittedName>
        <fullName evidence="2">Uncharacterized protein</fullName>
    </submittedName>
</protein>
<feature type="signal peptide" evidence="1">
    <location>
        <begin position="1"/>
        <end position="21"/>
    </location>
</feature>
<organism evidence="2 3">
    <name type="scientific">Spirulina subsalsa FACHB-351</name>
    <dbReference type="NCBI Taxonomy" id="234711"/>
    <lineage>
        <taxon>Bacteria</taxon>
        <taxon>Bacillati</taxon>
        <taxon>Cyanobacteriota</taxon>
        <taxon>Cyanophyceae</taxon>
        <taxon>Spirulinales</taxon>
        <taxon>Spirulinaceae</taxon>
        <taxon>Spirulina</taxon>
    </lineage>
</organism>
<evidence type="ECO:0000313" key="3">
    <source>
        <dbReference type="Proteomes" id="UP001526426"/>
    </source>
</evidence>
<name>A0ABT3L4Z7_9CYAN</name>
<dbReference type="RefSeq" id="WP_265264329.1">
    <property type="nucleotide sequence ID" value="NZ_JAIHOM010000040.1"/>
</dbReference>
<dbReference type="Proteomes" id="UP001526426">
    <property type="component" value="Unassembled WGS sequence"/>
</dbReference>
<accession>A0ABT3L4Z7</accession>
<keyword evidence="1" id="KW-0732">Signal</keyword>
<proteinExistence type="predicted"/>
<dbReference type="EMBL" id="JAIHOM010000040">
    <property type="protein sequence ID" value="MCW6036555.1"/>
    <property type="molecule type" value="Genomic_DNA"/>
</dbReference>